<evidence type="ECO:0000259" key="9">
    <source>
        <dbReference type="Pfam" id="PF00696"/>
    </source>
</evidence>
<dbReference type="EMBL" id="RJJX01000011">
    <property type="protein sequence ID" value="RUT78167.1"/>
    <property type="molecule type" value="Genomic_DNA"/>
</dbReference>
<dbReference type="GO" id="GO:0004072">
    <property type="term" value="F:aspartate kinase activity"/>
    <property type="evidence" value="ECO:0007669"/>
    <property type="project" value="UniProtKB-EC"/>
</dbReference>
<evidence type="ECO:0000313" key="10">
    <source>
        <dbReference type="EMBL" id="RUT78167.1"/>
    </source>
</evidence>
<evidence type="ECO:0000256" key="7">
    <source>
        <dbReference type="RuleBase" id="RU003448"/>
    </source>
</evidence>
<keyword evidence="4" id="KW-0547">Nucleotide-binding</keyword>
<dbReference type="InterPro" id="IPR001341">
    <property type="entry name" value="Asp_kinase"/>
</dbReference>
<dbReference type="UniPathway" id="UPA00034">
    <property type="reaction ID" value="UER00015"/>
</dbReference>
<evidence type="ECO:0000256" key="8">
    <source>
        <dbReference type="RuleBase" id="RU004249"/>
    </source>
</evidence>
<dbReference type="GO" id="GO:0005524">
    <property type="term" value="F:ATP binding"/>
    <property type="evidence" value="ECO:0007669"/>
    <property type="project" value="UniProtKB-KW"/>
</dbReference>
<dbReference type="EC" id="2.7.2.4" evidence="7"/>
<dbReference type="NCBIfam" id="TIGR00657">
    <property type="entry name" value="asp_kinases"/>
    <property type="match status" value="1"/>
</dbReference>
<sequence length="444" mass="50604">MIIYKFGGVSVKDASGIKNICQIIGNAKCPLTVVISAIGNTTNLLEALVEAYFSGNDKLRELLNQVKKNHTSLIHDLFEEVPEQVLTDVNALFIELETKITKPSSDQFNFEYDQVIGFGELLSTTIVSAYLNQIGQNNEWVDVRTCLDSDDNYVDANILWESSKEKVCTRFTKNQNTLYITQGFIASDPKGNTTSLGREGSDYTAAILAHLLDAEKMIIWKDVLGILNADPDYFENTTKLDTIPYHEAIELSYYGASVIHPKTIKPLQAKQIPLWVKSFIEPNQNGTLITKGERPQPLLPNYIVKKQQVLVSLKPLNFSFISEKDMVFIFSLVTKFRIKLNFTQNTAVSFVFCVNTSARNWKDLAVELEKYYEVEITENLELITVRHYTSATIKEIQFKHHVLGEQKNRNTAIYLIDTNWNFPHIPKKEFESALRDFSFQENLE</sequence>
<dbReference type="RefSeq" id="WP_127343837.1">
    <property type="nucleotide sequence ID" value="NZ_RJJX01000011.1"/>
</dbReference>
<comment type="pathway">
    <text evidence="8">Amino-acid biosynthesis; L-threonine biosynthesis; L-threonine from L-aspartate: step 1/5.</text>
</comment>
<evidence type="ECO:0000256" key="2">
    <source>
        <dbReference type="ARBA" id="ARBA00010122"/>
    </source>
</evidence>
<dbReference type="PANTHER" id="PTHR21499">
    <property type="entry name" value="ASPARTATE KINASE"/>
    <property type="match status" value="1"/>
</dbReference>
<dbReference type="GO" id="GO:0009089">
    <property type="term" value="P:lysine biosynthetic process via diaminopimelate"/>
    <property type="evidence" value="ECO:0007669"/>
    <property type="project" value="UniProtKB-UniPathway"/>
</dbReference>
<dbReference type="InterPro" id="IPR036393">
    <property type="entry name" value="AceGlu_kinase-like_sf"/>
</dbReference>
<dbReference type="Pfam" id="PF00696">
    <property type="entry name" value="AA_kinase"/>
    <property type="match status" value="1"/>
</dbReference>
<proteinExistence type="inferred from homology"/>
<dbReference type="GO" id="GO:0009088">
    <property type="term" value="P:threonine biosynthetic process"/>
    <property type="evidence" value="ECO:0007669"/>
    <property type="project" value="UniProtKB-UniPathway"/>
</dbReference>
<keyword evidence="6" id="KW-0067">ATP-binding</keyword>
<accession>A0A434AUR1</accession>
<name>A0A434AUR1_9BACT</name>
<comment type="pathway">
    <text evidence="8">Amino-acid biosynthesis; L-methionine biosynthesis via de novo pathway; L-homoserine from L-aspartate: step 1/3.</text>
</comment>
<comment type="pathway">
    <text evidence="1 8">Amino-acid biosynthesis; L-lysine biosynthesis via DAP pathway; (S)-tetrahydrodipicolinate from L-aspartate: step 1/4.</text>
</comment>
<evidence type="ECO:0000256" key="4">
    <source>
        <dbReference type="ARBA" id="ARBA00022741"/>
    </source>
</evidence>
<dbReference type="InterPro" id="IPR001048">
    <property type="entry name" value="Asp/Glu/Uridylate_kinase"/>
</dbReference>
<dbReference type="OrthoDB" id="9799110at2"/>
<keyword evidence="11" id="KW-1185">Reference proteome</keyword>
<keyword evidence="5 7" id="KW-0418">Kinase</keyword>
<dbReference type="Gene3D" id="1.20.120.1320">
    <property type="entry name" value="Aspartokinase, catalytic domain"/>
    <property type="match status" value="1"/>
</dbReference>
<dbReference type="Gene3D" id="3.40.1160.10">
    <property type="entry name" value="Acetylglutamate kinase-like"/>
    <property type="match status" value="1"/>
</dbReference>
<dbReference type="Proteomes" id="UP000282985">
    <property type="component" value="Unassembled WGS sequence"/>
</dbReference>
<evidence type="ECO:0000256" key="1">
    <source>
        <dbReference type="ARBA" id="ARBA00004766"/>
    </source>
</evidence>
<dbReference type="AlphaFoldDB" id="A0A434AUR1"/>
<protein>
    <recommendedName>
        <fullName evidence="7">Aspartokinase</fullName>
        <ecNumber evidence="7">2.7.2.4</ecNumber>
    </recommendedName>
</protein>
<comment type="caution">
    <text evidence="10">The sequence shown here is derived from an EMBL/GenBank/DDBJ whole genome shotgun (WGS) entry which is preliminary data.</text>
</comment>
<evidence type="ECO:0000313" key="11">
    <source>
        <dbReference type="Proteomes" id="UP000282985"/>
    </source>
</evidence>
<reference evidence="10 11" key="1">
    <citation type="submission" date="2018-11" db="EMBL/GenBank/DDBJ databases">
        <title>Parancylomarina longa gen. nov., sp. nov., isolated from sediments of southern Okinawa.</title>
        <authorList>
            <person name="Fu T."/>
        </authorList>
    </citation>
    <scope>NUCLEOTIDE SEQUENCE [LARGE SCALE GENOMIC DNA]</scope>
    <source>
        <strain evidence="10 11">T3-2 S1-C</strain>
    </source>
</reference>
<keyword evidence="3 7" id="KW-0808">Transferase</keyword>
<organism evidence="10 11">
    <name type="scientific">Ancylomarina longa</name>
    <dbReference type="NCBI Taxonomy" id="2487017"/>
    <lineage>
        <taxon>Bacteria</taxon>
        <taxon>Pseudomonadati</taxon>
        <taxon>Bacteroidota</taxon>
        <taxon>Bacteroidia</taxon>
        <taxon>Marinilabiliales</taxon>
        <taxon>Marinifilaceae</taxon>
        <taxon>Ancylomarina</taxon>
    </lineage>
</organism>
<dbReference type="GO" id="GO:0005829">
    <property type="term" value="C:cytosol"/>
    <property type="evidence" value="ECO:0007669"/>
    <property type="project" value="TreeGrafter"/>
</dbReference>
<dbReference type="GO" id="GO:0009090">
    <property type="term" value="P:homoserine biosynthetic process"/>
    <property type="evidence" value="ECO:0007669"/>
    <property type="project" value="TreeGrafter"/>
</dbReference>
<feature type="domain" description="Aspartate/glutamate/uridylate kinase" evidence="9">
    <location>
        <begin position="2"/>
        <end position="278"/>
    </location>
</feature>
<dbReference type="InterPro" id="IPR042199">
    <property type="entry name" value="AsparK_Bifunc_asparK/hSer_DH"/>
</dbReference>
<dbReference type="UniPathway" id="UPA00051">
    <property type="reaction ID" value="UER00462"/>
</dbReference>
<evidence type="ECO:0000256" key="6">
    <source>
        <dbReference type="ARBA" id="ARBA00022840"/>
    </source>
</evidence>
<dbReference type="UniPathway" id="UPA00050">
    <property type="reaction ID" value="UER00461"/>
</dbReference>
<evidence type="ECO:0000256" key="5">
    <source>
        <dbReference type="ARBA" id="ARBA00022777"/>
    </source>
</evidence>
<dbReference type="PANTHER" id="PTHR21499:SF59">
    <property type="entry name" value="ASPARTOKINASE"/>
    <property type="match status" value="1"/>
</dbReference>
<evidence type="ECO:0000256" key="3">
    <source>
        <dbReference type="ARBA" id="ARBA00022679"/>
    </source>
</evidence>
<dbReference type="SUPFAM" id="SSF53633">
    <property type="entry name" value="Carbamate kinase-like"/>
    <property type="match status" value="1"/>
</dbReference>
<gene>
    <name evidence="10" type="ORF">DLK05_09995</name>
</gene>
<keyword evidence="8" id="KW-0028">Amino-acid biosynthesis</keyword>
<comment type="catalytic activity">
    <reaction evidence="7">
        <text>L-aspartate + ATP = 4-phospho-L-aspartate + ADP</text>
        <dbReference type="Rhea" id="RHEA:23776"/>
        <dbReference type="ChEBI" id="CHEBI:29991"/>
        <dbReference type="ChEBI" id="CHEBI:30616"/>
        <dbReference type="ChEBI" id="CHEBI:57535"/>
        <dbReference type="ChEBI" id="CHEBI:456216"/>
        <dbReference type="EC" id="2.7.2.4"/>
    </reaction>
</comment>
<comment type="similarity">
    <text evidence="2 7">Belongs to the aspartokinase family.</text>
</comment>